<dbReference type="Proteomes" id="UP000179524">
    <property type="component" value="Unassembled WGS sequence"/>
</dbReference>
<reference evidence="1 2" key="1">
    <citation type="submission" date="2016-10" db="EMBL/GenBank/DDBJ databases">
        <title>Draft genome sequences of four alkaliphilic bacteria belonging to the Anaerobacillus genus.</title>
        <authorList>
            <person name="Bassil N.M."/>
            <person name="Lloyd J.R."/>
        </authorList>
    </citation>
    <scope>NUCLEOTIDE SEQUENCE [LARGE SCALE GENOMIC DNA]</scope>
    <source>
        <strain evidence="1 2">DSM 18345</strain>
    </source>
</reference>
<dbReference type="OrthoDB" id="2971552at2"/>
<keyword evidence="2" id="KW-1185">Reference proteome</keyword>
<proteinExistence type="predicted"/>
<dbReference type="RefSeq" id="WP_071309976.1">
    <property type="nucleotide sequence ID" value="NZ_MLQR01000030.1"/>
</dbReference>
<dbReference type="AlphaFoldDB" id="A0A1S2LJV9"/>
<protein>
    <submittedName>
        <fullName evidence="1">Uncharacterized protein</fullName>
    </submittedName>
</protein>
<name>A0A1S2LJV9_9BACI</name>
<organism evidence="1 2">
    <name type="scientific">Anaerobacillus alkalilacustris</name>
    <dbReference type="NCBI Taxonomy" id="393763"/>
    <lineage>
        <taxon>Bacteria</taxon>
        <taxon>Bacillati</taxon>
        <taxon>Bacillota</taxon>
        <taxon>Bacilli</taxon>
        <taxon>Bacillales</taxon>
        <taxon>Bacillaceae</taxon>
        <taxon>Anaerobacillus</taxon>
    </lineage>
</organism>
<gene>
    <name evidence="1" type="ORF">BKP37_12700</name>
</gene>
<accession>A0A1S2LJV9</accession>
<evidence type="ECO:0000313" key="1">
    <source>
        <dbReference type="EMBL" id="OIJ12656.1"/>
    </source>
</evidence>
<comment type="caution">
    <text evidence="1">The sequence shown here is derived from an EMBL/GenBank/DDBJ whole genome shotgun (WGS) entry which is preliminary data.</text>
</comment>
<sequence>MIESEKGFDMLPYMVDIFDKLKLKEYIKKNFIRDVKGKNVDNLQIESGIDLFSYVLKNSPKIKEEFFNIVAIAEDKKIEEVKKQPLIRTISTIKEIFSNKELTDFFKQAMQ</sequence>
<dbReference type="EMBL" id="MLQR01000030">
    <property type="protein sequence ID" value="OIJ12656.1"/>
    <property type="molecule type" value="Genomic_DNA"/>
</dbReference>
<evidence type="ECO:0000313" key="2">
    <source>
        <dbReference type="Proteomes" id="UP000179524"/>
    </source>
</evidence>